<evidence type="ECO:0000256" key="4">
    <source>
        <dbReference type="SAM" id="MobiDB-lite"/>
    </source>
</evidence>
<dbReference type="PROSITE" id="PS50995">
    <property type="entry name" value="HTH_MARR_2"/>
    <property type="match status" value="1"/>
</dbReference>
<dbReference type="RefSeq" id="WP_147851912.1">
    <property type="nucleotide sequence ID" value="NZ_VDUZ01000066.1"/>
</dbReference>
<dbReference type="EMBL" id="VDUZ01000066">
    <property type="protein sequence ID" value="TXL70082.1"/>
    <property type="molecule type" value="Genomic_DNA"/>
</dbReference>
<dbReference type="PANTHER" id="PTHR33164:SF43">
    <property type="entry name" value="HTH-TYPE TRANSCRIPTIONAL REPRESSOR YETL"/>
    <property type="match status" value="1"/>
</dbReference>
<keyword evidence="2" id="KW-0238">DNA-binding</keyword>
<sequence>MATLKHPRAVPKDHSVGEAGSTRPGGTDRSADLLNNRIFFRLFQVANTLQRQAVKELGVTTVQWAVLGALSDPRPTYGIAVGTLADFLVVSRQNLDGVLKRLERDGLVERIADAEDKRARVVRLTREGFAFWADLRQRIFQFYDQAVSDFRFDDRVALAHYLNELQRQLLTVRLQTPRRDRKKKRELAT</sequence>
<dbReference type="Gene3D" id="1.10.10.10">
    <property type="entry name" value="Winged helix-like DNA-binding domain superfamily/Winged helix DNA-binding domain"/>
    <property type="match status" value="1"/>
</dbReference>
<accession>A0A5C8P8L2</accession>
<dbReference type="PANTHER" id="PTHR33164">
    <property type="entry name" value="TRANSCRIPTIONAL REGULATOR, MARR FAMILY"/>
    <property type="match status" value="1"/>
</dbReference>
<protein>
    <submittedName>
        <fullName evidence="6">MarR family transcriptional regulator</fullName>
    </submittedName>
</protein>
<evidence type="ECO:0000313" key="6">
    <source>
        <dbReference type="EMBL" id="TXL70082.1"/>
    </source>
</evidence>
<name>A0A5C8P8L2_9HYPH</name>
<dbReference type="InterPro" id="IPR036390">
    <property type="entry name" value="WH_DNA-bd_sf"/>
</dbReference>
<dbReference type="OrthoDB" id="511972at2"/>
<dbReference type="Proteomes" id="UP000321638">
    <property type="component" value="Unassembled WGS sequence"/>
</dbReference>
<keyword evidence="7" id="KW-1185">Reference proteome</keyword>
<evidence type="ECO:0000313" key="7">
    <source>
        <dbReference type="Proteomes" id="UP000321638"/>
    </source>
</evidence>
<dbReference type="GO" id="GO:0006950">
    <property type="term" value="P:response to stress"/>
    <property type="evidence" value="ECO:0007669"/>
    <property type="project" value="TreeGrafter"/>
</dbReference>
<dbReference type="PRINTS" id="PR00598">
    <property type="entry name" value="HTHMARR"/>
</dbReference>
<dbReference type="SUPFAM" id="SSF46785">
    <property type="entry name" value="Winged helix' DNA-binding domain"/>
    <property type="match status" value="1"/>
</dbReference>
<comment type="caution">
    <text evidence="6">The sequence shown here is derived from an EMBL/GenBank/DDBJ whole genome shotgun (WGS) entry which is preliminary data.</text>
</comment>
<evidence type="ECO:0000259" key="5">
    <source>
        <dbReference type="PROSITE" id="PS50995"/>
    </source>
</evidence>
<gene>
    <name evidence="6" type="ORF">FHP25_36330</name>
</gene>
<dbReference type="GO" id="GO:0003677">
    <property type="term" value="F:DNA binding"/>
    <property type="evidence" value="ECO:0007669"/>
    <property type="project" value="UniProtKB-KW"/>
</dbReference>
<keyword evidence="1" id="KW-0805">Transcription regulation</keyword>
<dbReference type="AlphaFoldDB" id="A0A5C8P8L2"/>
<dbReference type="InterPro" id="IPR039422">
    <property type="entry name" value="MarR/SlyA-like"/>
</dbReference>
<evidence type="ECO:0000256" key="3">
    <source>
        <dbReference type="ARBA" id="ARBA00023163"/>
    </source>
</evidence>
<organism evidence="6 7">
    <name type="scientific">Vineibacter terrae</name>
    <dbReference type="NCBI Taxonomy" id="2586908"/>
    <lineage>
        <taxon>Bacteria</taxon>
        <taxon>Pseudomonadati</taxon>
        <taxon>Pseudomonadota</taxon>
        <taxon>Alphaproteobacteria</taxon>
        <taxon>Hyphomicrobiales</taxon>
        <taxon>Vineibacter</taxon>
    </lineage>
</organism>
<dbReference type="SMART" id="SM00347">
    <property type="entry name" value="HTH_MARR"/>
    <property type="match status" value="1"/>
</dbReference>
<dbReference type="InterPro" id="IPR036388">
    <property type="entry name" value="WH-like_DNA-bd_sf"/>
</dbReference>
<proteinExistence type="predicted"/>
<dbReference type="InterPro" id="IPR023187">
    <property type="entry name" value="Tscrpt_reg_MarR-type_CS"/>
</dbReference>
<keyword evidence="3" id="KW-0804">Transcription</keyword>
<dbReference type="InterPro" id="IPR000835">
    <property type="entry name" value="HTH_MarR-typ"/>
</dbReference>
<evidence type="ECO:0000256" key="2">
    <source>
        <dbReference type="ARBA" id="ARBA00023125"/>
    </source>
</evidence>
<reference evidence="6 7" key="1">
    <citation type="submission" date="2019-06" db="EMBL/GenBank/DDBJ databases">
        <title>New taxonomy in bacterial strain CC-CFT640, isolated from vineyard.</title>
        <authorList>
            <person name="Lin S.-Y."/>
            <person name="Tsai C.-F."/>
            <person name="Young C.-C."/>
        </authorList>
    </citation>
    <scope>NUCLEOTIDE SEQUENCE [LARGE SCALE GENOMIC DNA]</scope>
    <source>
        <strain evidence="6 7">CC-CFT640</strain>
    </source>
</reference>
<dbReference type="PROSITE" id="PS01117">
    <property type="entry name" value="HTH_MARR_1"/>
    <property type="match status" value="1"/>
</dbReference>
<dbReference type="Pfam" id="PF12802">
    <property type="entry name" value="MarR_2"/>
    <property type="match status" value="1"/>
</dbReference>
<feature type="region of interest" description="Disordered" evidence="4">
    <location>
        <begin position="1"/>
        <end position="29"/>
    </location>
</feature>
<dbReference type="GO" id="GO:0003700">
    <property type="term" value="F:DNA-binding transcription factor activity"/>
    <property type="evidence" value="ECO:0007669"/>
    <property type="project" value="InterPro"/>
</dbReference>
<evidence type="ECO:0000256" key="1">
    <source>
        <dbReference type="ARBA" id="ARBA00023015"/>
    </source>
</evidence>
<feature type="domain" description="HTH marR-type" evidence="5">
    <location>
        <begin position="35"/>
        <end position="167"/>
    </location>
</feature>